<accession>A0ABV7K4S2</accession>
<evidence type="ECO:0000313" key="4">
    <source>
        <dbReference type="EMBL" id="MFC3205006.1"/>
    </source>
</evidence>
<comment type="caution">
    <text evidence="4">The sequence shown here is derived from an EMBL/GenBank/DDBJ whole genome shotgun (WGS) entry which is preliminary data.</text>
</comment>
<dbReference type="PANTHER" id="PTHR30332:SF17">
    <property type="entry name" value="TYPE IV PILIATION SYSTEM PROTEIN DR_0774-RELATED"/>
    <property type="match status" value="1"/>
</dbReference>
<organism evidence="4 5">
    <name type="scientific">Aquamicrobium soli</name>
    <dbReference type="NCBI Taxonomy" id="1811518"/>
    <lineage>
        <taxon>Bacteria</taxon>
        <taxon>Pseudomonadati</taxon>
        <taxon>Pseudomonadota</taxon>
        <taxon>Alphaproteobacteria</taxon>
        <taxon>Hyphomicrobiales</taxon>
        <taxon>Phyllobacteriaceae</taxon>
        <taxon>Aquamicrobium</taxon>
    </lineage>
</organism>
<gene>
    <name evidence="4" type="ORF">ACFOHJ_02175</name>
</gene>
<evidence type="ECO:0000259" key="3">
    <source>
        <dbReference type="PROSITE" id="PS50914"/>
    </source>
</evidence>
<evidence type="ECO:0000313" key="5">
    <source>
        <dbReference type="Proteomes" id="UP001595583"/>
    </source>
</evidence>
<feature type="signal peptide" evidence="2">
    <location>
        <begin position="1"/>
        <end position="29"/>
    </location>
</feature>
<protein>
    <submittedName>
        <fullName evidence="4">Type II and III secretion system protein family protein</fullName>
    </submittedName>
</protein>
<dbReference type="InterPro" id="IPR001775">
    <property type="entry name" value="GspD/PilQ"/>
</dbReference>
<proteinExistence type="inferred from homology"/>
<dbReference type="PRINTS" id="PR00811">
    <property type="entry name" value="BCTERIALGSPD"/>
</dbReference>
<dbReference type="Pfam" id="PF04972">
    <property type="entry name" value="BON"/>
    <property type="match status" value="1"/>
</dbReference>
<dbReference type="Proteomes" id="UP001595583">
    <property type="component" value="Unassembled WGS sequence"/>
</dbReference>
<feature type="chain" id="PRO_5046398374" evidence="2">
    <location>
        <begin position="30"/>
        <end position="490"/>
    </location>
</feature>
<dbReference type="PROSITE" id="PS50914">
    <property type="entry name" value="BON"/>
    <property type="match status" value="1"/>
</dbReference>
<keyword evidence="2" id="KW-0732">Signal</keyword>
<keyword evidence="5" id="KW-1185">Reference proteome</keyword>
<comment type="similarity">
    <text evidence="1">Belongs to the bacterial secretin family.</text>
</comment>
<dbReference type="EMBL" id="JBHRTK010000001">
    <property type="protein sequence ID" value="MFC3205006.1"/>
    <property type="molecule type" value="Genomic_DNA"/>
</dbReference>
<dbReference type="Pfam" id="PF13629">
    <property type="entry name" value="T2SS-T3SS_pil_N"/>
    <property type="match status" value="1"/>
</dbReference>
<dbReference type="InterPro" id="IPR032789">
    <property type="entry name" value="T2SS-T3SS_pil_N"/>
</dbReference>
<reference evidence="5" key="1">
    <citation type="journal article" date="2019" name="Int. J. Syst. Evol. Microbiol.">
        <title>The Global Catalogue of Microorganisms (GCM) 10K type strain sequencing project: providing services to taxonomists for standard genome sequencing and annotation.</title>
        <authorList>
            <consortium name="The Broad Institute Genomics Platform"/>
            <consortium name="The Broad Institute Genome Sequencing Center for Infectious Disease"/>
            <person name="Wu L."/>
            <person name="Ma J."/>
        </authorList>
    </citation>
    <scope>NUCLEOTIDE SEQUENCE [LARGE SCALE GENOMIC DNA]</scope>
    <source>
        <strain evidence="5">KCTC 52165</strain>
    </source>
</reference>
<dbReference type="InterPro" id="IPR050810">
    <property type="entry name" value="Bact_Secretion_Sys_Channel"/>
</dbReference>
<feature type="domain" description="BON" evidence="3">
    <location>
        <begin position="106"/>
        <end position="176"/>
    </location>
</feature>
<dbReference type="InterPro" id="IPR004846">
    <property type="entry name" value="T2SS/T3SS_dom"/>
</dbReference>
<evidence type="ECO:0000256" key="2">
    <source>
        <dbReference type="SAM" id="SignalP"/>
    </source>
</evidence>
<dbReference type="Pfam" id="PF00263">
    <property type="entry name" value="Secretin"/>
    <property type="match status" value="1"/>
</dbReference>
<evidence type="ECO:0000256" key="1">
    <source>
        <dbReference type="RuleBase" id="RU004003"/>
    </source>
</evidence>
<dbReference type="RefSeq" id="WP_378217994.1">
    <property type="nucleotide sequence ID" value="NZ_JBHRTK010000001.1"/>
</dbReference>
<sequence>MKNRLTVLAARLVMGAAIAAALPAGSAVAQDLQLALGQGTVRNASLRPGTTLTVLTNIPYSDLVIARTDIADVVPLNDRSFYVQGNKAGITNVSIFNENKELLGIIDVRVRQDFSDVSDAVRAAVPGGNIRVSNSNENIRLSGTVASATEQARALQAAEQFSGNGTKVINSIAVADAQQVSLEVRIIEASRRAGRDLGIKWRVQGGTSLLGTGTGLSVNANNAGQAQTFLSNAQDGSRLLNNGVPFGTLVAQVLEGAGVKVDVIIDALEQKGLARRLAQPNLTTVSGEAAKFNVGGEVPVPSEVGLGGSITYKYRPYGVMLEFLPTVLDRSKINIRLRSEVSEIDRSLNVNGFPAFTSRTAESVLELRDGQSFAMAGMLQAVNERDVEQLPWLGQLPVLGALFRSTSYQKRQTDLVIVVTPHLVRPAEPGEKLHSPLDNTRPSNDVELFALGMLEVDKDMIRSFRDGVGIKGPYGHLIDLDFHDGVVSKK</sequence>
<name>A0ABV7K4S2_9HYPH</name>
<dbReference type="InterPro" id="IPR007055">
    <property type="entry name" value="BON_dom"/>
</dbReference>
<dbReference type="PANTHER" id="PTHR30332">
    <property type="entry name" value="PROBABLE GENERAL SECRETION PATHWAY PROTEIN D"/>
    <property type="match status" value="1"/>
</dbReference>